<reference evidence="1 2" key="1">
    <citation type="submission" date="2020-08" db="EMBL/GenBank/DDBJ databases">
        <title>Genomic Encyclopedia of Type Strains, Phase IV (KMG-IV): sequencing the most valuable type-strain genomes for metagenomic binning, comparative biology and taxonomic classification.</title>
        <authorList>
            <person name="Goeker M."/>
        </authorList>
    </citation>
    <scope>NUCLEOTIDE SEQUENCE [LARGE SCALE GENOMIC DNA]</scope>
    <source>
        <strain evidence="1 2">DSM 11099</strain>
    </source>
</reference>
<dbReference type="AlphaFoldDB" id="A0A7W9S1Z0"/>
<dbReference type="Proteomes" id="UP000533306">
    <property type="component" value="Unassembled WGS sequence"/>
</dbReference>
<evidence type="ECO:0000313" key="2">
    <source>
        <dbReference type="Proteomes" id="UP000533306"/>
    </source>
</evidence>
<dbReference type="RefSeq" id="WP_183828790.1">
    <property type="nucleotide sequence ID" value="NZ_JACHEU010000001.1"/>
</dbReference>
<proteinExistence type="predicted"/>
<comment type="caution">
    <text evidence="1">The sequence shown here is derived from an EMBL/GenBank/DDBJ whole genome shotgun (WGS) entry which is preliminary data.</text>
</comment>
<evidence type="ECO:0000313" key="1">
    <source>
        <dbReference type="EMBL" id="MBB6012429.1"/>
    </source>
</evidence>
<dbReference type="EMBL" id="JACHEU010000001">
    <property type="protein sequence ID" value="MBB6012429.1"/>
    <property type="molecule type" value="Genomic_DNA"/>
</dbReference>
<sequence length="129" mass="14147">MFMGTTPFITVRARRPLTEIEFCAWVAQAVPGDRLEYHRGFLVLDIFPMFARLPDQQRAELARLGSRAFWAAEQGLVHLVQERTGPDQFAYIAVARPKPKAAAVSLSALLLAEQGQPDHATGSSGRAAA</sequence>
<name>A0A7W9S1Z0_9HYPH</name>
<gene>
    <name evidence="1" type="ORF">HNR59_001774</name>
</gene>
<keyword evidence="2" id="KW-1185">Reference proteome</keyword>
<accession>A0A7W9S1Z0</accession>
<organism evidence="1 2">
    <name type="scientific">Aquamicrobium lusatiense</name>
    <dbReference type="NCBI Taxonomy" id="89772"/>
    <lineage>
        <taxon>Bacteria</taxon>
        <taxon>Pseudomonadati</taxon>
        <taxon>Pseudomonadota</taxon>
        <taxon>Alphaproteobacteria</taxon>
        <taxon>Hyphomicrobiales</taxon>
        <taxon>Phyllobacteriaceae</taxon>
        <taxon>Aquamicrobium</taxon>
    </lineage>
</organism>
<protein>
    <submittedName>
        <fullName evidence="1">Uncharacterized protein</fullName>
    </submittedName>
</protein>